<keyword evidence="10" id="KW-1185">Reference proteome</keyword>
<dbReference type="InterPro" id="IPR006148">
    <property type="entry name" value="Glc/Gal-6P_isomerase"/>
</dbReference>
<evidence type="ECO:0000313" key="10">
    <source>
        <dbReference type="Proteomes" id="UP000448292"/>
    </source>
</evidence>
<proteinExistence type="inferred from homology"/>
<dbReference type="AlphaFoldDB" id="A0A7M3MGY6"/>
<dbReference type="InterPro" id="IPR039104">
    <property type="entry name" value="6PGL"/>
</dbReference>
<keyword evidence="7 9" id="KW-0378">Hydrolase</keyword>
<dbReference type="EMBL" id="QMIE01000003">
    <property type="protein sequence ID" value="TVM18741.1"/>
    <property type="molecule type" value="Genomic_DNA"/>
</dbReference>
<evidence type="ECO:0000256" key="5">
    <source>
        <dbReference type="ARBA" id="ARBA00013198"/>
    </source>
</evidence>
<organism evidence="9 10">
    <name type="scientific">Oceanidesulfovibrio indonesiensis</name>
    <dbReference type="NCBI Taxonomy" id="54767"/>
    <lineage>
        <taxon>Bacteria</taxon>
        <taxon>Pseudomonadati</taxon>
        <taxon>Thermodesulfobacteriota</taxon>
        <taxon>Desulfovibrionia</taxon>
        <taxon>Desulfovibrionales</taxon>
        <taxon>Desulfovibrionaceae</taxon>
        <taxon>Oceanidesulfovibrio</taxon>
    </lineage>
</organism>
<sequence>MPNGSISSAETETRVERYLRYFKDPESLANAAAREIAAMLVEAVEARGRATLALAGGSTPKPVYERLARVPGVPWGQVDIFLGDERMAPADSELSNMRMVQDHLLGQLDRETPRVHAVDTRLAPAEAASAYASELAEVLGPGGAVPGSGHIDLVLLGMGPDGHTASLFPGAAAMQDNALVAAVRAEEMAEGVTPRVDRVTFTPRVLNEARCAMYLIMDEDKLALFRAMEAGESGAVDLPAARIAPQECLIWYLLQP</sequence>
<evidence type="ECO:0000256" key="6">
    <source>
        <dbReference type="ARBA" id="ARBA00020337"/>
    </source>
</evidence>
<dbReference type="OrthoDB" id="9810967at2"/>
<dbReference type="NCBIfam" id="TIGR01198">
    <property type="entry name" value="pgl"/>
    <property type="match status" value="1"/>
</dbReference>
<protein>
    <recommendedName>
        <fullName evidence="6 7">6-phosphogluconolactonase</fullName>
        <shortName evidence="7">6PGL</shortName>
        <ecNumber evidence="5 7">3.1.1.31</ecNumber>
    </recommendedName>
</protein>
<evidence type="ECO:0000313" key="9">
    <source>
        <dbReference type="EMBL" id="TVM18741.1"/>
    </source>
</evidence>
<dbReference type="EC" id="3.1.1.31" evidence="5 7"/>
<comment type="catalytic activity">
    <reaction evidence="1 7">
        <text>6-phospho-D-glucono-1,5-lactone + H2O = 6-phospho-D-gluconate + H(+)</text>
        <dbReference type="Rhea" id="RHEA:12556"/>
        <dbReference type="ChEBI" id="CHEBI:15377"/>
        <dbReference type="ChEBI" id="CHEBI:15378"/>
        <dbReference type="ChEBI" id="CHEBI:57955"/>
        <dbReference type="ChEBI" id="CHEBI:58759"/>
        <dbReference type="EC" id="3.1.1.31"/>
    </reaction>
</comment>
<evidence type="ECO:0000256" key="7">
    <source>
        <dbReference type="RuleBase" id="RU365095"/>
    </source>
</evidence>
<accession>A0A7M3MGY6</accession>
<dbReference type="InterPro" id="IPR037171">
    <property type="entry name" value="NagB/RpiA_transferase-like"/>
</dbReference>
<evidence type="ECO:0000259" key="8">
    <source>
        <dbReference type="Pfam" id="PF01182"/>
    </source>
</evidence>
<comment type="caution">
    <text evidence="9">The sequence shown here is derived from an EMBL/GenBank/DDBJ whole genome shotgun (WGS) entry which is preliminary data.</text>
</comment>
<dbReference type="GO" id="GO:0005975">
    <property type="term" value="P:carbohydrate metabolic process"/>
    <property type="evidence" value="ECO:0007669"/>
    <property type="project" value="UniProtKB-UniRule"/>
</dbReference>
<evidence type="ECO:0000256" key="1">
    <source>
        <dbReference type="ARBA" id="ARBA00000832"/>
    </source>
</evidence>
<comment type="function">
    <text evidence="2 7">Hydrolysis of 6-phosphogluconolactone to 6-phosphogluconate.</text>
</comment>
<feature type="domain" description="Glucosamine/galactosamine-6-phosphate isomerase" evidence="8">
    <location>
        <begin position="24"/>
        <end position="251"/>
    </location>
</feature>
<reference evidence="9 10" key="1">
    <citation type="submission" date="2018-06" db="EMBL/GenBank/DDBJ databases">
        <title>Complete genome of Desulfovibrio indonesiensis P37SLT.</title>
        <authorList>
            <person name="Crispim J.S."/>
            <person name="Vidigal P.M.P."/>
            <person name="Silva L.C.F."/>
            <person name="Laguardia C.N."/>
            <person name="Araujo L.C."/>
            <person name="Dias R.S."/>
            <person name="Sousa M.P."/>
            <person name="Paula S.O."/>
            <person name="Silva C."/>
        </authorList>
    </citation>
    <scope>NUCLEOTIDE SEQUENCE [LARGE SCALE GENOMIC DNA]</scope>
    <source>
        <strain evidence="9 10">P37SLT</strain>
    </source>
</reference>
<dbReference type="CDD" id="cd01400">
    <property type="entry name" value="6PGL"/>
    <property type="match status" value="1"/>
</dbReference>
<dbReference type="SUPFAM" id="SSF100950">
    <property type="entry name" value="NagB/RpiA/CoA transferase-like"/>
    <property type="match status" value="1"/>
</dbReference>
<dbReference type="PANTHER" id="PTHR11054:SF0">
    <property type="entry name" value="6-PHOSPHOGLUCONOLACTONASE"/>
    <property type="match status" value="1"/>
</dbReference>
<dbReference type="GO" id="GO:0017057">
    <property type="term" value="F:6-phosphogluconolactonase activity"/>
    <property type="evidence" value="ECO:0007669"/>
    <property type="project" value="UniProtKB-UniRule"/>
</dbReference>
<comment type="pathway">
    <text evidence="3 7">Carbohydrate degradation; pentose phosphate pathway; D-ribulose 5-phosphate from D-glucose 6-phosphate (oxidative stage): step 2/3.</text>
</comment>
<dbReference type="Pfam" id="PF01182">
    <property type="entry name" value="Glucosamine_iso"/>
    <property type="match status" value="1"/>
</dbReference>
<name>A0A7M3MGY6_9BACT</name>
<dbReference type="Gene3D" id="3.40.50.1360">
    <property type="match status" value="1"/>
</dbReference>
<dbReference type="GO" id="GO:0006098">
    <property type="term" value="P:pentose-phosphate shunt"/>
    <property type="evidence" value="ECO:0007669"/>
    <property type="project" value="UniProtKB-UniPathway"/>
</dbReference>
<evidence type="ECO:0000256" key="4">
    <source>
        <dbReference type="ARBA" id="ARBA00010662"/>
    </source>
</evidence>
<dbReference type="PANTHER" id="PTHR11054">
    <property type="entry name" value="6-PHOSPHOGLUCONOLACTONASE"/>
    <property type="match status" value="1"/>
</dbReference>
<dbReference type="UniPathway" id="UPA00115">
    <property type="reaction ID" value="UER00409"/>
</dbReference>
<dbReference type="InterPro" id="IPR005900">
    <property type="entry name" value="6-phosphogluconolactonase_DevB"/>
</dbReference>
<comment type="similarity">
    <text evidence="4 7">Belongs to the glucosamine/galactosamine-6-phosphate isomerase family. 6-phosphogluconolactonase subfamily.</text>
</comment>
<gene>
    <name evidence="7 9" type="primary">pgl</name>
    <name evidence="9" type="ORF">DPQ33_04520</name>
</gene>
<evidence type="ECO:0000256" key="2">
    <source>
        <dbReference type="ARBA" id="ARBA00002681"/>
    </source>
</evidence>
<evidence type="ECO:0000256" key="3">
    <source>
        <dbReference type="ARBA" id="ARBA00004961"/>
    </source>
</evidence>
<dbReference type="Proteomes" id="UP000448292">
    <property type="component" value="Unassembled WGS sequence"/>
</dbReference>